<reference evidence="3" key="1">
    <citation type="submission" date="2012-12" db="EMBL/GenBank/DDBJ databases">
        <authorList>
            <person name="Hellsten U."/>
            <person name="Grimwood J."/>
            <person name="Chapman J.A."/>
            <person name="Shapiro H."/>
            <person name="Aerts A."/>
            <person name="Otillar R.P."/>
            <person name="Terry A.Y."/>
            <person name="Boore J.L."/>
            <person name="Simakov O."/>
            <person name="Marletaz F."/>
            <person name="Cho S.-J."/>
            <person name="Edsinger-Gonzales E."/>
            <person name="Havlak P."/>
            <person name="Kuo D.-H."/>
            <person name="Larsson T."/>
            <person name="Lv J."/>
            <person name="Arendt D."/>
            <person name="Savage R."/>
            <person name="Osoegawa K."/>
            <person name="de Jong P."/>
            <person name="Lindberg D.R."/>
            <person name="Seaver E.C."/>
            <person name="Weisblat D.A."/>
            <person name="Putnam N.H."/>
            <person name="Grigoriev I.V."/>
            <person name="Rokhsar D.S."/>
        </authorList>
    </citation>
    <scope>NUCLEOTIDE SEQUENCE</scope>
</reference>
<dbReference type="InParanoid" id="T1F1X3"/>
<dbReference type="EMBL" id="AMQM01003288">
    <property type="status" value="NOT_ANNOTATED_CDS"/>
    <property type="molecule type" value="Genomic_DNA"/>
</dbReference>
<dbReference type="KEGG" id="hro:HELRODRAFT_169431"/>
<reference evidence="2" key="3">
    <citation type="submission" date="2015-06" db="UniProtKB">
        <authorList>
            <consortium name="EnsemblMetazoa"/>
        </authorList>
    </citation>
    <scope>IDENTIFICATION</scope>
</reference>
<organism evidence="2 3">
    <name type="scientific">Helobdella robusta</name>
    <name type="common">Californian leech</name>
    <dbReference type="NCBI Taxonomy" id="6412"/>
    <lineage>
        <taxon>Eukaryota</taxon>
        <taxon>Metazoa</taxon>
        <taxon>Spiralia</taxon>
        <taxon>Lophotrochozoa</taxon>
        <taxon>Annelida</taxon>
        <taxon>Clitellata</taxon>
        <taxon>Hirudinea</taxon>
        <taxon>Rhynchobdellida</taxon>
        <taxon>Glossiphoniidae</taxon>
        <taxon>Helobdella</taxon>
    </lineage>
</organism>
<name>T1F1X3_HELRO</name>
<dbReference type="CTD" id="20202823"/>
<proteinExistence type="predicted"/>
<sequence>MAGDHLDRFFNKKLFELRFVLERVSLLPVHDALTIIRGALSLPKLMYFLRTSNSVNAAILGEFAGALRVALSAICNEPSDIAAHDGKRPDGCGEPAGACRGTLPFRAPLLSATCSLLAKKAVWLQPGHLTRRSRSTPELSPRWSFYRFVSRSSAP</sequence>
<accession>T1F1X3</accession>
<evidence type="ECO:0000313" key="1">
    <source>
        <dbReference type="EMBL" id="ESO08557.1"/>
    </source>
</evidence>
<dbReference type="HOGENOM" id="CLU_1697427_0_0_1"/>
<gene>
    <name evidence="2" type="primary">20202823</name>
    <name evidence="1" type="ORF">HELRODRAFT_169431</name>
</gene>
<dbReference type="AlphaFoldDB" id="T1F1X3"/>
<dbReference type="EMBL" id="KB096080">
    <property type="protein sequence ID" value="ESO08557.1"/>
    <property type="molecule type" value="Genomic_DNA"/>
</dbReference>
<protein>
    <submittedName>
        <fullName evidence="1 2">Uncharacterized protein</fullName>
    </submittedName>
</protein>
<dbReference type="GeneID" id="20202823"/>
<dbReference type="RefSeq" id="XP_009013487.1">
    <property type="nucleotide sequence ID" value="XM_009015239.1"/>
</dbReference>
<evidence type="ECO:0000313" key="3">
    <source>
        <dbReference type="Proteomes" id="UP000015101"/>
    </source>
</evidence>
<reference evidence="1 3" key="2">
    <citation type="journal article" date="2013" name="Nature">
        <title>Insights into bilaterian evolution from three spiralian genomes.</title>
        <authorList>
            <person name="Simakov O."/>
            <person name="Marletaz F."/>
            <person name="Cho S.J."/>
            <person name="Edsinger-Gonzales E."/>
            <person name="Havlak P."/>
            <person name="Hellsten U."/>
            <person name="Kuo D.H."/>
            <person name="Larsson T."/>
            <person name="Lv J."/>
            <person name="Arendt D."/>
            <person name="Savage R."/>
            <person name="Osoegawa K."/>
            <person name="de Jong P."/>
            <person name="Grimwood J."/>
            <person name="Chapman J.A."/>
            <person name="Shapiro H."/>
            <person name="Aerts A."/>
            <person name="Otillar R.P."/>
            <person name="Terry A.Y."/>
            <person name="Boore J.L."/>
            <person name="Grigoriev I.V."/>
            <person name="Lindberg D.R."/>
            <person name="Seaver E.C."/>
            <person name="Weisblat D.A."/>
            <person name="Putnam N.H."/>
            <person name="Rokhsar D.S."/>
        </authorList>
    </citation>
    <scope>NUCLEOTIDE SEQUENCE</scope>
</reference>
<dbReference type="Proteomes" id="UP000015101">
    <property type="component" value="Unassembled WGS sequence"/>
</dbReference>
<evidence type="ECO:0000313" key="2">
    <source>
        <dbReference type="EnsemblMetazoa" id="HelroP169431"/>
    </source>
</evidence>
<dbReference type="OrthoDB" id="2016582at2759"/>
<dbReference type="EnsemblMetazoa" id="HelroT169431">
    <property type="protein sequence ID" value="HelroP169431"/>
    <property type="gene ID" value="HelroG169431"/>
</dbReference>
<keyword evidence="3" id="KW-1185">Reference proteome</keyword>